<name>A0A3D8PM91_9BACI</name>
<evidence type="ECO:0000256" key="1">
    <source>
        <dbReference type="SAM" id="Phobius"/>
    </source>
</evidence>
<dbReference type="OrthoDB" id="1683589at2"/>
<dbReference type="AlphaFoldDB" id="A0A3D8PM91"/>
<evidence type="ECO:0000313" key="2">
    <source>
        <dbReference type="EMBL" id="RDW16359.1"/>
    </source>
</evidence>
<feature type="transmembrane region" description="Helical" evidence="1">
    <location>
        <begin position="6"/>
        <end position="26"/>
    </location>
</feature>
<reference evidence="3" key="1">
    <citation type="submission" date="2017-11" db="EMBL/GenBank/DDBJ databases">
        <authorList>
            <person name="Zhu W."/>
        </authorList>
    </citation>
    <scope>NUCLEOTIDE SEQUENCE [LARGE SCALE GENOMIC DNA]</scope>
    <source>
        <strain evidence="3">CAU 1183</strain>
    </source>
</reference>
<dbReference type="EMBL" id="PIOC01000027">
    <property type="protein sequence ID" value="RDW16359.1"/>
    <property type="molecule type" value="Genomic_DNA"/>
</dbReference>
<evidence type="ECO:0000313" key="3">
    <source>
        <dbReference type="Proteomes" id="UP000257143"/>
    </source>
</evidence>
<keyword evidence="1" id="KW-1133">Transmembrane helix</keyword>
<dbReference type="RefSeq" id="WP_115774545.1">
    <property type="nucleotide sequence ID" value="NZ_PIOC01000027.1"/>
</dbReference>
<gene>
    <name evidence="2" type="ORF">CWR48_17090</name>
</gene>
<accession>A0A3D8PM91</accession>
<keyword evidence="1" id="KW-0472">Membrane</keyword>
<dbReference type="InterPro" id="IPR021338">
    <property type="entry name" value="DUF2953"/>
</dbReference>
<proteinExistence type="predicted"/>
<keyword evidence="3" id="KW-1185">Reference proteome</keyword>
<keyword evidence="1" id="KW-0812">Transmembrane</keyword>
<evidence type="ECO:0008006" key="4">
    <source>
        <dbReference type="Google" id="ProtNLM"/>
    </source>
</evidence>
<organism evidence="2 3">
    <name type="scientific">Oceanobacillus arenosus</name>
    <dbReference type="NCBI Taxonomy" id="1229153"/>
    <lineage>
        <taxon>Bacteria</taxon>
        <taxon>Bacillati</taxon>
        <taxon>Bacillota</taxon>
        <taxon>Bacilli</taxon>
        <taxon>Bacillales</taxon>
        <taxon>Bacillaceae</taxon>
        <taxon>Oceanobacillus</taxon>
    </lineage>
</organism>
<dbReference type="Pfam" id="PF11167">
    <property type="entry name" value="DUF2953"/>
    <property type="match status" value="1"/>
</dbReference>
<sequence length="185" mass="21280">MYISLIIILSVLILLILLLLFSRVYIRLQYTLNNKHQQLLLRMTILKIRFYKKNIDISGMPVDVETVDFKTFPDEMKHFIKNVKDSKEKIDHILKQVTIHRFYWSTTGGTGDAFLNGIASGAIWALKGMMTGYIAENGNLACRPRIEVLPTFQTAEFMTSIDCIISLRLGQAIHTLLRFLKSDLQ</sequence>
<protein>
    <recommendedName>
        <fullName evidence="4">DUF2953 domain-containing protein</fullName>
    </recommendedName>
</protein>
<comment type="caution">
    <text evidence="2">The sequence shown here is derived from an EMBL/GenBank/DDBJ whole genome shotgun (WGS) entry which is preliminary data.</text>
</comment>
<dbReference type="Proteomes" id="UP000257143">
    <property type="component" value="Unassembled WGS sequence"/>
</dbReference>